<dbReference type="AlphaFoldDB" id="A0A553JSX7"/>
<dbReference type="EMBL" id="VKGK01000003">
    <property type="protein sequence ID" value="TRY15550.1"/>
    <property type="molecule type" value="Genomic_DNA"/>
</dbReference>
<accession>A0A553JSX7</accession>
<proteinExistence type="predicted"/>
<keyword evidence="2" id="KW-1185">Reference proteome</keyword>
<dbReference type="Proteomes" id="UP000318126">
    <property type="component" value="Unassembled WGS sequence"/>
</dbReference>
<reference evidence="2" key="1">
    <citation type="submission" date="2019-07" db="EMBL/GenBank/DDBJ databases">
        <title>Shewanella sp. YLB-08 draft genomic sequence.</title>
        <authorList>
            <person name="Yu L."/>
        </authorList>
    </citation>
    <scope>NUCLEOTIDE SEQUENCE [LARGE SCALE GENOMIC DNA]</scope>
    <source>
        <strain evidence="2">JCM 20706</strain>
    </source>
</reference>
<name>A0A553JSX7_SHEHA</name>
<comment type="caution">
    <text evidence="1">The sequence shown here is derived from an EMBL/GenBank/DDBJ whole genome shotgun (WGS) entry which is preliminary data.</text>
</comment>
<protein>
    <submittedName>
        <fullName evidence="1">CopG family transcriptional regulator</fullName>
    </submittedName>
</protein>
<evidence type="ECO:0000313" key="1">
    <source>
        <dbReference type="EMBL" id="TRY15550.1"/>
    </source>
</evidence>
<gene>
    <name evidence="1" type="ORF">FN961_03485</name>
</gene>
<dbReference type="RefSeq" id="WP_143563162.1">
    <property type="nucleotide sequence ID" value="NZ_BMPL01000003.1"/>
</dbReference>
<organism evidence="1 2">
    <name type="scientific">Shewanella hanedai</name>
    <name type="common">Alteromonas hanedai</name>
    <dbReference type="NCBI Taxonomy" id="25"/>
    <lineage>
        <taxon>Bacteria</taxon>
        <taxon>Pseudomonadati</taxon>
        <taxon>Pseudomonadota</taxon>
        <taxon>Gammaproteobacteria</taxon>
        <taxon>Alteromonadales</taxon>
        <taxon>Shewanellaceae</taxon>
        <taxon>Shewanella</taxon>
    </lineage>
</organism>
<dbReference type="OrthoDB" id="5593192at2"/>
<evidence type="ECO:0000313" key="2">
    <source>
        <dbReference type="Proteomes" id="UP000318126"/>
    </source>
</evidence>
<sequence length="143" mass="15945">MGLADLKKNSTPSNTGRTHIARHQHINIEDFIDEATHYAAGLTLVTNEMVEAIAPPSIVNTSESLNQLRAIDERVNTIPETRKTREPYRKATFTLSESAISHLAELASGCDMAKSKLIRSLIEHHYSLNKQEALQKESSIIHD</sequence>